<feature type="transmembrane region" description="Helical" evidence="9">
    <location>
        <begin position="154"/>
        <end position="179"/>
    </location>
</feature>
<evidence type="ECO:0000256" key="3">
    <source>
        <dbReference type="ARBA" id="ARBA00022475"/>
    </source>
</evidence>
<dbReference type="NCBIfam" id="TIGR00711">
    <property type="entry name" value="efflux_EmrB"/>
    <property type="match status" value="1"/>
</dbReference>
<name>A0A931FI46_9ACTN</name>
<feature type="transmembrane region" description="Helical" evidence="9">
    <location>
        <begin position="216"/>
        <end position="234"/>
    </location>
</feature>
<dbReference type="PRINTS" id="PR01036">
    <property type="entry name" value="TCRTETB"/>
</dbReference>
<reference evidence="11" key="1">
    <citation type="submission" date="2020-11" db="EMBL/GenBank/DDBJ databases">
        <title>Isolation and identification of active actinomycetes.</title>
        <authorList>
            <person name="Yu B."/>
        </authorList>
    </citation>
    <scope>NUCLEOTIDE SEQUENCE</scope>
    <source>
        <strain evidence="11">NEAU-YB345</strain>
    </source>
</reference>
<feature type="transmembrane region" description="Helical" evidence="9">
    <location>
        <begin position="185"/>
        <end position="204"/>
    </location>
</feature>
<feature type="domain" description="Major facilitator superfamily (MFS) profile" evidence="10">
    <location>
        <begin position="25"/>
        <end position="515"/>
    </location>
</feature>
<feature type="transmembrane region" description="Helical" evidence="9">
    <location>
        <begin position="345"/>
        <end position="367"/>
    </location>
</feature>
<feature type="transmembrane region" description="Helical" evidence="9">
    <location>
        <begin position="484"/>
        <end position="511"/>
    </location>
</feature>
<dbReference type="SUPFAM" id="SSF103473">
    <property type="entry name" value="MFS general substrate transporter"/>
    <property type="match status" value="1"/>
</dbReference>
<dbReference type="EMBL" id="JADPRT010000011">
    <property type="protein sequence ID" value="MBF9071404.1"/>
    <property type="molecule type" value="Genomic_DNA"/>
</dbReference>
<comment type="subcellular location">
    <subcellularLocation>
        <location evidence="1">Cell membrane</location>
        <topology evidence="1">Multi-pass membrane protein</topology>
    </subcellularLocation>
</comment>
<evidence type="ECO:0000256" key="5">
    <source>
        <dbReference type="ARBA" id="ARBA00022989"/>
    </source>
</evidence>
<evidence type="ECO:0000256" key="8">
    <source>
        <dbReference type="SAM" id="MobiDB-lite"/>
    </source>
</evidence>
<feature type="transmembrane region" description="Helical" evidence="9">
    <location>
        <begin position="246"/>
        <end position="264"/>
    </location>
</feature>
<dbReference type="PROSITE" id="PS50850">
    <property type="entry name" value="MFS"/>
    <property type="match status" value="1"/>
</dbReference>
<gene>
    <name evidence="11" type="ORF">I2501_25615</name>
</gene>
<proteinExistence type="predicted"/>
<dbReference type="InterPro" id="IPR036259">
    <property type="entry name" value="MFS_trans_sf"/>
</dbReference>
<feature type="compositionally biased region" description="Low complexity" evidence="8">
    <location>
        <begin position="559"/>
        <end position="573"/>
    </location>
</feature>
<dbReference type="GO" id="GO:0046677">
    <property type="term" value="P:response to antibiotic"/>
    <property type="evidence" value="ECO:0007669"/>
    <property type="project" value="UniProtKB-KW"/>
</dbReference>
<keyword evidence="6 9" id="KW-0472">Membrane</keyword>
<dbReference type="RefSeq" id="WP_196196547.1">
    <property type="nucleotide sequence ID" value="NZ_JADPRT010000011.1"/>
</dbReference>
<evidence type="ECO:0000256" key="6">
    <source>
        <dbReference type="ARBA" id="ARBA00023136"/>
    </source>
</evidence>
<dbReference type="Proteomes" id="UP000657385">
    <property type="component" value="Unassembled WGS sequence"/>
</dbReference>
<feature type="region of interest" description="Disordered" evidence="8">
    <location>
        <begin position="521"/>
        <end position="573"/>
    </location>
</feature>
<feature type="transmembrane region" description="Helical" evidence="9">
    <location>
        <begin position="285"/>
        <end position="308"/>
    </location>
</feature>
<feature type="transmembrane region" description="Helical" evidence="9">
    <location>
        <begin position="373"/>
        <end position="399"/>
    </location>
</feature>
<dbReference type="Gene3D" id="1.20.1250.20">
    <property type="entry name" value="MFS general substrate transporter like domains"/>
    <property type="match status" value="1"/>
</dbReference>
<keyword evidence="2" id="KW-0813">Transport</keyword>
<feature type="transmembrane region" description="Helical" evidence="9">
    <location>
        <begin position="120"/>
        <end position="142"/>
    </location>
</feature>
<dbReference type="GO" id="GO:0005886">
    <property type="term" value="C:plasma membrane"/>
    <property type="evidence" value="ECO:0007669"/>
    <property type="project" value="UniProtKB-SubCell"/>
</dbReference>
<feature type="transmembrane region" description="Helical" evidence="9">
    <location>
        <begin position="23"/>
        <end position="47"/>
    </location>
</feature>
<dbReference type="AlphaFoldDB" id="A0A931FI46"/>
<dbReference type="PANTHER" id="PTHR42718:SF42">
    <property type="entry name" value="EXPORT PROTEIN"/>
    <property type="match status" value="1"/>
</dbReference>
<dbReference type="InterPro" id="IPR011701">
    <property type="entry name" value="MFS"/>
</dbReference>
<keyword evidence="4 9" id="KW-0812">Transmembrane</keyword>
<accession>A0A931FI46</accession>
<evidence type="ECO:0000259" key="10">
    <source>
        <dbReference type="PROSITE" id="PS50850"/>
    </source>
</evidence>
<dbReference type="PANTHER" id="PTHR42718">
    <property type="entry name" value="MAJOR FACILITATOR SUPERFAMILY MULTIDRUG TRANSPORTER MFSC"/>
    <property type="match status" value="1"/>
</dbReference>
<feature type="transmembrane region" description="Helical" evidence="9">
    <location>
        <begin position="420"/>
        <end position="437"/>
    </location>
</feature>
<evidence type="ECO:0000313" key="11">
    <source>
        <dbReference type="EMBL" id="MBF9071404.1"/>
    </source>
</evidence>
<keyword evidence="3" id="KW-1003">Cell membrane</keyword>
<evidence type="ECO:0000256" key="7">
    <source>
        <dbReference type="ARBA" id="ARBA00023251"/>
    </source>
</evidence>
<dbReference type="CDD" id="cd17321">
    <property type="entry name" value="MFS_MMR_MDR_like"/>
    <property type="match status" value="1"/>
</dbReference>
<evidence type="ECO:0000256" key="1">
    <source>
        <dbReference type="ARBA" id="ARBA00004651"/>
    </source>
</evidence>
<evidence type="ECO:0000256" key="2">
    <source>
        <dbReference type="ARBA" id="ARBA00022448"/>
    </source>
</evidence>
<feature type="transmembrane region" description="Helical" evidence="9">
    <location>
        <begin position="95"/>
        <end position="114"/>
    </location>
</feature>
<dbReference type="GO" id="GO:0022857">
    <property type="term" value="F:transmembrane transporter activity"/>
    <property type="evidence" value="ECO:0007669"/>
    <property type="project" value="InterPro"/>
</dbReference>
<dbReference type="Gene3D" id="1.20.1720.10">
    <property type="entry name" value="Multidrug resistance protein D"/>
    <property type="match status" value="1"/>
</dbReference>
<protein>
    <submittedName>
        <fullName evidence="11">MFS transporter</fullName>
    </submittedName>
</protein>
<keyword evidence="5 9" id="KW-1133">Transmembrane helix</keyword>
<keyword evidence="7" id="KW-0046">Antibiotic resistance</keyword>
<organism evidence="11 12">
    <name type="scientific">Streptacidiphilus fuscans</name>
    <dbReference type="NCBI Taxonomy" id="2789292"/>
    <lineage>
        <taxon>Bacteria</taxon>
        <taxon>Bacillati</taxon>
        <taxon>Actinomycetota</taxon>
        <taxon>Actinomycetes</taxon>
        <taxon>Kitasatosporales</taxon>
        <taxon>Streptomycetaceae</taxon>
        <taxon>Streptacidiphilus</taxon>
    </lineage>
</organism>
<dbReference type="InterPro" id="IPR004638">
    <property type="entry name" value="EmrB-like"/>
</dbReference>
<comment type="caution">
    <text evidence="11">The sequence shown here is derived from an EMBL/GenBank/DDBJ whole genome shotgun (WGS) entry which is preliminary data.</text>
</comment>
<feature type="transmembrane region" description="Helical" evidence="9">
    <location>
        <begin position="314"/>
        <end position="333"/>
    </location>
</feature>
<feature type="transmembrane region" description="Helical" evidence="9">
    <location>
        <begin position="67"/>
        <end position="86"/>
    </location>
</feature>
<dbReference type="Pfam" id="PF07690">
    <property type="entry name" value="MFS_1"/>
    <property type="match status" value="1"/>
</dbReference>
<evidence type="ECO:0000313" key="12">
    <source>
        <dbReference type="Proteomes" id="UP000657385"/>
    </source>
</evidence>
<evidence type="ECO:0000256" key="4">
    <source>
        <dbReference type="ARBA" id="ARBA00022692"/>
    </source>
</evidence>
<sequence length="573" mass="59094">MTTTTAAAAAPPRVPEAVHRRRWLILTVLVFALLVVVLDNSILNVAMKTIATPAPVGIGATQSQLEWAINSYTLVFVGLLFTAGLLGDRLGRKKVLLFGMVVFGAGSLLCSMASNPAELIGFRAAMGFGGAFVLPATLAIIMNVFEREEHPRAIGIWSGAVGLAIAIGPIAGGLLLAHFWWGSVFLVNVPIVIVALIGMVLLVPDSKDPKPGRLDPLGVLLSMAGLVALIYGIIKGGQDADFTAPESWLPMAAGVLVLVGFVVYQRRAKHPVLTISWFRNRHFSASVVAIGLAFFALMGVTFFGVFYIQSVRGFSPLQAGLLLLPLAVAQLIFSPRARFVVDRFGVKATVALGQALIAVAFVGFLLLGRSTGIWVLEVISFVQGTGMALVMPPASVTVMASLPREKAGSGSAVNNTFRQVGGSLGVAVLGALLSTTYRSGIGDHLNHLSPALRGPAGESIEGTLGVAEKLGPAGAGLVDPAKDAFIHAMHVTASGAALAALLGLVVAVAFLPGKSASYGGAMAPAPRASAEGDASEGHAAEGDAAVGDPAESESESESESASAAEVASRMQAE</sequence>
<keyword evidence="12" id="KW-1185">Reference proteome</keyword>
<dbReference type="InterPro" id="IPR020846">
    <property type="entry name" value="MFS_dom"/>
</dbReference>
<evidence type="ECO:0000256" key="9">
    <source>
        <dbReference type="SAM" id="Phobius"/>
    </source>
</evidence>